<comment type="caution">
    <text evidence="2">The sequence shown here is derived from an EMBL/GenBank/DDBJ whole genome shotgun (WGS) entry which is preliminary data.</text>
</comment>
<proteinExistence type="predicted"/>
<evidence type="ECO:0000256" key="1">
    <source>
        <dbReference type="SAM" id="MobiDB-lite"/>
    </source>
</evidence>
<dbReference type="RefSeq" id="WP_344681360.1">
    <property type="nucleotide sequence ID" value="NZ_BAAAUX010000015.1"/>
</dbReference>
<evidence type="ECO:0000313" key="3">
    <source>
        <dbReference type="Proteomes" id="UP001500979"/>
    </source>
</evidence>
<protein>
    <submittedName>
        <fullName evidence="2">Uncharacterized protein</fullName>
    </submittedName>
</protein>
<dbReference type="Proteomes" id="UP001500979">
    <property type="component" value="Unassembled WGS sequence"/>
</dbReference>
<name>A0ABN3VGE2_9PSEU</name>
<keyword evidence="3" id="KW-1185">Reference proteome</keyword>
<accession>A0ABN3VGE2</accession>
<dbReference type="EMBL" id="BAAAUX010000015">
    <property type="protein sequence ID" value="GAA2798456.1"/>
    <property type="molecule type" value="Genomic_DNA"/>
</dbReference>
<feature type="region of interest" description="Disordered" evidence="1">
    <location>
        <begin position="1"/>
        <end position="27"/>
    </location>
</feature>
<reference evidence="2 3" key="1">
    <citation type="journal article" date="2019" name="Int. J. Syst. Evol. Microbiol.">
        <title>The Global Catalogue of Microorganisms (GCM) 10K type strain sequencing project: providing services to taxonomists for standard genome sequencing and annotation.</title>
        <authorList>
            <consortium name="The Broad Institute Genomics Platform"/>
            <consortium name="The Broad Institute Genome Sequencing Center for Infectious Disease"/>
            <person name="Wu L."/>
            <person name="Ma J."/>
        </authorList>
    </citation>
    <scope>NUCLEOTIDE SEQUENCE [LARGE SCALE GENOMIC DNA]</scope>
    <source>
        <strain evidence="2 3">JCM 9383</strain>
    </source>
</reference>
<sequence length="114" mass="13106">MTEPPTPCARCGQPMVMSRQAPPGVRRHKSRRLCTSCYPRVLERGELECYPRLRRSSDNVLEEYQHLHEQGIRSRAVLASRLGLSPGALSTLLWRARRAGDERAEKPLTRRDRL</sequence>
<gene>
    <name evidence="2" type="ORF">GCM10010470_37020</name>
</gene>
<organism evidence="2 3">
    <name type="scientific">Saccharopolyspora taberi</name>
    <dbReference type="NCBI Taxonomy" id="60895"/>
    <lineage>
        <taxon>Bacteria</taxon>
        <taxon>Bacillati</taxon>
        <taxon>Actinomycetota</taxon>
        <taxon>Actinomycetes</taxon>
        <taxon>Pseudonocardiales</taxon>
        <taxon>Pseudonocardiaceae</taxon>
        <taxon>Saccharopolyspora</taxon>
    </lineage>
</organism>
<evidence type="ECO:0000313" key="2">
    <source>
        <dbReference type="EMBL" id="GAA2798456.1"/>
    </source>
</evidence>